<keyword evidence="3" id="KW-1185">Reference proteome</keyword>
<accession>A0A3N2Q6Q7</accession>
<name>A0A3N2Q6Q7_SODAK</name>
<keyword evidence="1" id="KW-0812">Transmembrane</keyword>
<protein>
    <submittedName>
        <fullName evidence="2">Uncharacterized protein</fullName>
    </submittedName>
</protein>
<gene>
    <name evidence="2" type="ORF">SODALDRAFT_15045</name>
</gene>
<organism evidence="2 3">
    <name type="scientific">Sodiomyces alkalinus (strain CBS 110278 / VKM F-3762 / F11)</name>
    <name type="common">Alkaliphilic filamentous fungus</name>
    <dbReference type="NCBI Taxonomy" id="1314773"/>
    <lineage>
        <taxon>Eukaryota</taxon>
        <taxon>Fungi</taxon>
        <taxon>Dikarya</taxon>
        <taxon>Ascomycota</taxon>
        <taxon>Pezizomycotina</taxon>
        <taxon>Sordariomycetes</taxon>
        <taxon>Hypocreomycetidae</taxon>
        <taxon>Glomerellales</taxon>
        <taxon>Plectosphaerellaceae</taxon>
        <taxon>Sodiomyces</taxon>
    </lineage>
</organism>
<evidence type="ECO:0000256" key="1">
    <source>
        <dbReference type="SAM" id="Phobius"/>
    </source>
</evidence>
<dbReference type="EMBL" id="ML119051">
    <property type="protein sequence ID" value="ROT42430.1"/>
    <property type="molecule type" value="Genomic_DNA"/>
</dbReference>
<dbReference type="RefSeq" id="XP_028470236.1">
    <property type="nucleotide sequence ID" value="XM_028606852.1"/>
</dbReference>
<feature type="transmembrane region" description="Helical" evidence="1">
    <location>
        <begin position="60"/>
        <end position="77"/>
    </location>
</feature>
<sequence>MQPPFFCSIQTNRRLSVLVSDERVPLSRPSHDVSAGPQLRLGLLYTPFGKRKTPDLDTDMLALSLSFFLCLLLLLLLKSGQTGAGVHPGIQTRLMEAEDTMDEAFSAN</sequence>
<proteinExistence type="predicted"/>
<reference evidence="2 3" key="1">
    <citation type="journal article" date="2018" name="Mol. Ecol.">
        <title>The obligate alkalophilic soda-lake fungus Sodiomyces alkalinus has shifted to a protein diet.</title>
        <authorList>
            <person name="Grum-Grzhimaylo A.A."/>
            <person name="Falkoski D.L."/>
            <person name="van den Heuvel J."/>
            <person name="Valero-Jimenez C.A."/>
            <person name="Min B."/>
            <person name="Choi I.G."/>
            <person name="Lipzen A."/>
            <person name="Daum C.G."/>
            <person name="Aanen D.K."/>
            <person name="Tsang A."/>
            <person name="Henrissat B."/>
            <person name="Bilanenko E.N."/>
            <person name="de Vries R.P."/>
            <person name="van Kan J.A.L."/>
            <person name="Grigoriev I.V."/>
            <person name="Debets A.J.M."/>
        </authorList>
    </citation>
    <scope>NUCLEOTIDE SEQUENCE [LARGE SCALE GENOMIC DNA]</scope>
    <source>
        <strain evidence="2 3">F11</strain>
    </source>
</reference>
<keyword evidence="1" id="KW-1133">Transmembrane helix</keyword>
<dbReference type="AlphaFoldDB" id="A0A3N2Q6Q7"/>
<keyword evidence="1" id="KW-0472">Membrane</keyword>
<evidence type="ECO:0000313" key="3">
    <source>
        <dbReference type="Proteomes" id="UP000272025"/>
    </source>
</evidence>
<dbReference type="Proteomes" id="UP000272025">
    <property type="component" value="Unassembled WGS sequence"/>
</dbReference>
<dbReference type="GeneID" id="39575330"/>
<evidence type="ECO:0000313" key="2">
    <source>
        <dbReference type="EMBL" id="ROT42430.1"/>
    </source>
</evidence>